<dbReference type="GO" id="GO:0000155">
    <property type="term" value="F:phosphorelay sensor kinase activity"/>
    <property type="evidence" value="ECO:0007669"/>
    <property type="project" value="InterPro"/>
</dbReference>
<dbReference type="SUPFAM" id="SSF47384">
    <property type="entry name" value="Homodimeric domain of signal transducing histidine kinase"/>
    <property type="match status" value="1"/>
</dbReference>
<dbReference type="SMART" id="SM00448">
    <property type="entry name" value="REC"/>
    <property type="match status" value="1"/>
</dbReference>
<feature type="modified residue" description="4-aspartylphosphate" evidence="5">
    <location>
        <position position="511"/>
    </location>
</feature>
<evidence type="ECO:0000256" key="4">
    <source>
        <dbReference type="ARBA" id="ARBA00023012"/>
    </source>
</evidence>
<dbReference type="Pfam" id="PF00072">
    <property type="entry name" value="Response_reg"/>
    <property type="match status" value="1"/>
</dbReference>
<evidence type="ECO:0000256" key="3">
    <source>
        <dbReference type="ARBA" id="ARBA00022553"/>
    </source>
</evidence>
<feature type="region of interest" description="Disordered" evidence="6">
    <location>
        <begin position="106"/>
        <end position="137"/>
    </location>
</feature>
<accession>I2Q3Q4</accession>
<dbReference type="PROSITE" id="PS50110">
    <property type="entry name" value="RESPONSE_REGULATORY"/>
    <property type="match status" value="1"/>
</dbReference>
<dbReference type="InterPro" id="IPR001789">
    <property type="entry name" value="Sig_transdc_resp-reg_receiver"/>
</dbReference>
<dbReference type="SMART" id="SM00387">
    <property type="entry name" value="HATPase_c"/>
    <property type="match status" value="1"/>
</dbReference>
<keyword evidence="9" id="KW-0418">Kinase</keyword>
<dbReference type="InterPro" id="IPR036890">
    <property type="entry name" value="HATPase_C_sf"/>
</dbReference>
<dbReference type="Pfam" id="PF02518">
    <property type="entry name" value="HATPase_c"/>
    <property type="match status" value="1"/>
</dbReference>
<dbReference type="InterPro" id="IPR011006">
    <property type="entry name" value="CheY-like_superfamily"/>
</dbReference>
<dbReference type="PANTHER" id="PTHR45339">
    <property type="entry name" value="HYBRID SIGNAL TRANSDUCTION HISTIDINE KINASE J"/>
    <property type="match status" value="1"/>
</dbReference>
<organism evidence="9">
    <name type="scientific">Desulfovibrio sp. U5L</name>
    <dbReference type="NCBI Taxonomy" id="596152"/>
    <lineage>
        <taxon>Bacteria</taxon>
        <taxon>Pseudomonadati</taxon>
        <taxon>Thermodesulfobacteriota</taxon>
        <taxon>Desulfovibrionia</taxon>
        <taxon>Desulfovibrionales</taxon>
        <taxon>Desulfovibrionaceae</taxon>
        <taxon>Desulfovibrio</taxon>
    </lineage>
</organism>
<dbReference type="EMBL" id="JH600068">
    <property type="protein sequence ID" value="EIG54410.1"/>
    <property type="molecule type" value="Genomic_DNA"/>
</dbReference>
<dbReference type="SUPFAM" id="SSF55874">
    <property type="entry name" value="ATPase domain of HSP90 chaperone/DNA topoisomerase II/histidine kinase"/>
    <property type="match status" value="1"/>
</dbReference>
<sequence length="583" mass="60735">MPDQRDATRGNRNPQRPGDGGPDTEAADTAGRADEGLALALATARTELAASQRRCRLLAAFGPACLLVCDRDGRVLEANPRTRSLLGLAADLPAGLALGDIAAPRTRGGSLLPDPAHPSDPDVPGAPGRDASDAPGPDVPADGAFLEWLFRGADGDWFPADVRVSPLAGAEAGRFLVLFEDDGEAREMVTALVAAKEAAERADLAKSEFLANMSHEVRTPLNGVLGMLQLLESTALDPEQADYAATALAAGRGLLGIINGILDFSRASRGDIGPRPVTYSPLTVLRGIVEAFSDQARAAGIGLSLAAGEDVAAAVRGDATRVRQVVSCLVSNAVKFTERGAVAVTAIVLPGKEGEERWLRIAVSDTGIGIAPEQAARIFEPFTQVDGSFTRRRSGTGLGLALVKRLTALMGGSVRLESRLGRGTTVTCDLPLTPAAGTATAGPARETPLPLHLAAPAGNRLRVLVVEDEPLCVVATTHLLLTLGHAAMSAANGHEALELLGRQPFDAVLMDICMDGMDGLTATRRIRALPEPVGRIPVIAMTALPLSGDRAAFAAAGMDHWLAKPLDEDELARTLARLPAREA</sequence>
<dbReference type="Gene3D" id="1.10.287.130">
    <property type="match status" value="1"/>
</dbReference>
<dbReference type="SUPFAM" id="SSF55785">
    <property type="entry name" value="PYP-like sensor domain (PAS domain)"/>
    <property type="match status" value="1"/>
</dbReference>
<dbReference type="SMART" id="SM00388">
    <property type="entry name" value="HisKA"/>
    <property type="match status" value="1"/>
</dbReference>
<feature type="domain" description="Response regulatory" evidence="8">
    <location>
        <begin position="462"/>
        <end position="579"/>
    </location>
</feature>
<dbReference type="SUPFAM" id="SSF52172">
    <property type="entry name" value="CheY-like"/>
    <property type="match status" value="1"/>
</dbReference>
<dbReference type="InterPro" id="IPR003594">
    <property type="entry name" value="HATPase_dom"/>
</dbReference>
<gene>
    <name evidence="9" type="ORF">DesU5LDRAFT_2765</name>
</gene>
<dbReference type="InterPro" id="IPR036097">
    <property type="entry name" value="HisK_dim/P_sf"/>
</dbReference>
<evidence type="ECO:0000259" key="7">
    <source>
        <dbReference type="PROSITE" id="PS50109"/>
    </source>
</evidence>
<keyword evidence="3 5" id="KW-0597">Phosphoprotein</keyword>
<dbReference type="PRINTS" id="PR00344">
    <property type="entry name" value="BCTRLSENSOR"/>
</dbReference>
<evidence type="ECO:0000256" key="6">
    <source>
        <dbReference type="SAM" id="MobiDB-lite"/>
    </source>
</evidence>
<dbReference type="Gene3D" id="3.40.50.2300">
    <property type="match status" value="1"/>
</dbReference>
<dbReference type="Pfam" id="PF00512">
    <property type="entry name" value="HisKA"/>
    <property type="match status" value="1"/>
</dbReference>
<dbReference type="OrthoDB" id="9808408at2"/>
<dbReference type="InterPro" id="IPR004358">
    <property type="entry name" value="Sig_transdc_His_kin-like_C"/>
</dbReference>
<dbReference type="FunFam" id="3.30.565.10:FF:000010">
    <property type="entry name" value="Sensor histidine kinase RcsC"/>
    <property type="match status" value="1"/>
</dbReference>
<comment type="catalytic activity">
    <reaction evidence="1">
        <text>ATP + protein L-histidine = ADP + protein N-phospho-L-histidine.</text>
        <dbReference type="EC" id="2.7.13.3"/>
    </reaction>
</comment>
<dbReference type="InterPro" id="IPR035965">
    <property type="entry name" value="PAS-like_dom_sf"/>
</dbReference>
<protein>
    <recommendedName>
        <fullName evidence="2">histidine kinase</fullName>
        <ecNumber evidence="2">2.7.13.3</ecNumber>
    </recommendedName>
</protein>
<dbReference type="CDD" id="cd16922">
    <property type="entry name" value="HATPase_EvgS-ArcB-TorS-like"/>
    <property type="match status" value="1"/>
</dbReference>
<dbReference type="eggNOG" id="COG5002">
    <property type="taxonomic scope" value="Bacteria"/>
</dbReference>
<keyword evidence="9" id="KW-0808">Transferase</keyword>
<reference evidence="9" key="1">
    <citation type="submission" date="2011-11" db="EMBL/GenBank/DDBJ databases">
        <title>Improved High-Quality Draft sequence of Desulfovibrio sp. U5L.</title>
        <authorList>
            <consortium name="US DOE Joint Genome Institute"/>
            <person name="Lucas S."/>
            <person name="Han J."/>
            <person name="Lapidus A."/>
            <person name="Cheng J.-F."/>
            <person name="Goodwin L."/>
            <person name="Pitluck S."/>
            <person name="Peters L."/>
            <person name="Ovchinnikova G."/>
            <person name="Held B."/>
            <person name="Detter J.C."/>
            <person name="Han C."/>
            <person name="Tapia R."/>
            <person name="Land M."/>
            <person name="Hauser L."/>
            <person name="Kyrpides N."/>
            <person name="Ivanova N."/>
            <person name="Pagani I."/>
            <person name="Gabster J."/>
            <person name="Walker C."/>
            <person name="Stolyar S."/>
            <person name="Stahl D."/>
            <person name="Arkin A."/>
            <person name="Dehal P."/>
            <person name="Hazen T."/>
            <person name="Woyke T."/>
        </authorList>
    </citation>
    <scope>NUCLEOTIDE SEQUENCE [LARGE SCALE GENOMIC DNA]</scope>
    <source>
        <strain evidence="9">U5L</strain>
    </source>
</reference>
<dbReference type="EC" id="2.7.13.3" evidence="2"/>
<dbReference type="AlphaFoldDB" id="I2Q3Q4"/>
<dbReference type="PANTHER" id="PTHR45339:SF1">
    <property type="entry name" value="HYBRID SIGNAL TRANSDUCTION HISTIDINE KINASE J"/>
    <property type="match status" value="1"/>
</dbReference>
<feature type="domain" description="Histidine kinase" evidence="7">
    <location>
        <begin position="212"/>
        <end position="434"/>
    </location>
</feature>
<dbReference type="PROSITE" id="PS50109">
    <property type="entry name" value="HIS_KIN"/>
    <property type="match status" value="1"/>
</dbReference>
<evidence type="ECO:0000256" key="5">
    <source>
        <dbReference type="PROSITE-ProRule" id="PRU00169"/>
    </source>
</evidence>
<keyword evidence="4" id="KW-0902">Two-component regulatory system</keyword>
<evidence type="ECO:0000259" key="8">
    <source>
        <dbReference type="PROSITE" id="PS50110"/>
    </source>
</evidence>
<dbReference type="STRING" id="596152.DesU5LDRAFT_2765"/>
<dbReference type="Gene3D" id="3.30.565.10">
    <property type="entry name" value="Histidine kinase-like ATPase, C-terminal domain"/>
    <property type="match status" value="1"/>
</dbReference>
<feature type="region of interest" description="Disordered" evidence="6">
    <location>
        <begin position="1"/>
        <end position="28"/>
    </location>
</feature>
<proteinExistence type="predicted"/>
<dbReference type="HOGENOM" id="CLU_000445_114_15_7"/>
<name>I2Q3Q4_9BACT</name>
<dbReference type="InterPro" id="IPR005467">
    <property type="entry name" value="His_kinase_dom"/>
</dbReference>
<evidence type="ECO:0000256" key="1">
    <source>
        <dbReference type="ARBA" id="ARBA00000085"/>
    </source>
</evidence>
<dbReference type="CDD" id="cd00082">
    <property type="entry name" value="HisKA"/>
    <property type="match status" value="1"/>
</dbReference>
<dbReference type="InterPro" id="IPR003661">
    <property type="entry name" value="HisK_dim/P_dom"/>
</dbReference>
<evidence type="ECO:0000313" key="9">
    <source>
        <dbReference type="EMBL" id="EIG54410.1"/>
    </source>
</evidence>
<evidence type="ECO:0000256" key="2">
    <source>
        <dbReference type="ARBA" id="ARBA00012438"/>
    </source>
</evidence>
<dbReference type="CDD" id="cd17546">
    <property type="entry name" value="REC_hyHK_CKI1_RcsC-like"/>
    <property type="match status" value="1"/>
</dbReference>
<dbReference type="Gene3D" id="3.30.450.20">
    <property type="entry name" value="PAS domain"/>
    <property type="match status" value="1"/>
</dbReference>